<dbReference type="InterPro" id="IPR027417">
    <property type="entry name" value="P-loop_NTPase"/>
</dbReference>
<dbReference type="Proteomes" id="UP000008914">
    <property type="component" value="Chromosome"/>
</dbReference>
<dbReference type="AlphaFoldDB" id="E6S6C2"/>
<dbReference type="STRING" id="710696.Intca_2404"/>
<dbReference type="HOGENOM" id="CLU_1616807_0_0_11"/>
<organism evidence="1 2">
    <name type="scientific">Intrasporangium calvum (strain ATCC 23552 / DSM 43043 / JCM 3097 / NBRC 12989 / NCIMB 10167 / NRRL B-3866 / 7 KIP)</name>
    <dbReference type="NCBI Taxonomy" id="710696"/>
    <lineage>
        <taxon>Bacteria</taxon>
        <taxon>Bacillati</taxon>
        <taxon>Actinomycetota</taxon>
        <taxon>Actinomycetes</taxon>
        <taxon>Micrococcales</taxon>
        <taxon>Intrasporangiaceae</taxon>
        <taxon>Intrasporangium</taxon>
    </lineage>
</organism>
<proteinExistence type="predicted"/>
<accession>E6S6C2</accession>
<dbReference type="eggNOG" id="COG0529">
    <property type="taxonomic scope" value="Bacteria"/>
</dbReference>
<sequence length="164" mass="17420">MTEEAPARGRLFLVAAPSAERAAPVALELGRRLPQAFVVTGAQIGSMVAGRRVAPPESDLERLHGLLLRWSACLAAAETFLLEGFDAVVHDAITGDLLEDFLDLCAPEPVHVVIVDDSHGSGTPRWGLWLDPAAPPDAAAAAVLARLEESLVLTAPDRPNPRRP</sequence>
<reference evidence="1 2" key="1">
    <citation type="journal article" date="2010" name="Stand. Genomic Sci.">
        <title>Complete genome sequence of Intrasporangium calvum type strain (7 KIP).</title>
        <authorList>
            <person name="Del Rio T.G."/>
            <person name="Chertkov O."/>
            <person name="Yasawong M."/>
            <person name="Lucas S."/>
            <person name="Deshpande S."/>
            <person name="Cheng J.F."/>
            <person name="Detter C."/>
            <person name="Tapia R."/>
            <person name="Han C."/>
            <person name="Goodwin L."/>
            <person name="Pitluck S."/>
            <person name="Liolios K."/>
            <person name="Ivanova N."/>
            <person name="Mavromatis K."/>
            <person name="Pati A."/>
            <person name="Chen A."/>
            <person name="Palaniappan K."/>
            <person name="Land M."/>
            <person name="Hauser L."/>
            <person name="Chang Y.J."/>
            <person name="Jeffries C.D."/>
            <person name="Rohde M."/>
            <person name="Pukall R."/>
            <person name="Sikorski J."/>
            <person name="Goker M."/>
            <person name="Woyke T."/>
            <person name="Bristow J."/>
            <person name="Eisen J.A."/>
            <person name="Markowitz V."/>
            <person name="Hugenholtz P."/>
            <person name="Kyrpides N.C."/>
            <person name="Klenk H.P."/>
            <person name="Lapidus A."/>
        </authorList>
    </citation>
    <scope>NUCLEOTIDE SEQUENCE [LARGE SCALE GENOMIC DNA]</scope>
    <source>
        <strain evidence="2">ATCC 23552 / DSM 43043 / JCM 3097 / NBRC 12989 / 7 KIP</strain>
    </source>
</reference>
<keyword evidence="2" id="KW-1185">Reference proteome</keyword>
<protein>
    <submittedName>
        <fullName evidence="1">Phosphotransferase (Aminonucleoside antibiotic resistance)</fullName>
    </submittedName>
</protein>
<evidence type="ECO:0000313" key="2">
    <source>
        <dbReference type="Proteomes" id="UP000008914"/>
    </source>
</evidence>
<dbReference type="KEGG" id="ica:Intca_2404"/>
<name>E6S6C2_INTC7</name>
<dbReference type="RefSeq" id="WP_013493225.1">
    <property type="nucleotide sequence ID" value="NC_014830.1"/>
</dbReference>
<dbReference type="OrthoDB" id="4869975at2"/>
<dbReference type="Gene3D" id="3.40.50.300">
    <property type="entry name" value="P-loop containing nucleotide triphosphate hydrolases"/>
    <property type="match status" value="1"/>
</dbReference>
<dbReference type="EMBL" id="CP002343">
    <property type="protein sequence ID" value="ADU48911.1"/>
    <property type="molecule type" value="Genomic_DNA"/>
</dbReference>
<evidence type="ECO:0000313" key="1">
    <source>
        <dbReference type="EMBL" id="ADU48911.1"/>
    </source>
</evidence>
<gene>
    <name evidence="1" type="ordered locus">Intca_2404</name>
</gene>